<dbReference type="CDD" id="cd06173">
    <property type="entry name" value="MFS_MefA_like"/>
    <property type="match status" value="1"/>
</dbReference>
<evidence type="ECO:0000256" key="7">
    <source>
        <dbReference type="SAM" id="Phobius"/>
    </source>
</evidence>
<evidence type="ECO:0000256" key="5">
    <source>
        <dbReference type="ARBA" id="ARBA00022989"/>
    </source>
</evidence>
<name>A0A6C0QQG2_9BACL</name>
<evidence type="ECO:0000256" key="1">
    <source>
        <dbReference type="ARBA" id="ARBA00004651"/>
    </source>
</evidence>
<reference evidence="9 10" key="1">
    <citation type="journal article" date="2020" name="Int. J. Med. Microbiol.">
        <title>Discovery of Paenibacillus larvae ERIC V: Phenotypic and genomic comparison to genotypes ERIC I-IV reveal different inventories of virulence factors which correlate with epidemiological prevalences of American Foulbrood.</title>
        <authorList>
            <person name="Beims H."/>
            <person name="Bunk B."/>
            <person name="Erler S."/>
            <person name="Mohr K.I."/>
            <person name="Sproer C."/>
            <person name="Pradella S."/>
            <person name="Gunther G."/>
            <person name="Rohde M."/>
            <person name="von der Ohe W."/>
            <person name="Steinert M."/>
        </authorList>
    </citation>
    <scope>NUCLEOTIDE SEQUENCE [LARGE SCALE GENOMIC DNA]</scope>
    <source>
        <strain evidence="9">Eric_V</strain>
    </source>
</reference>
<dbReference type="AlphaFoldDB" id="A0A6C0QQG2"/>
<comment type="subcellular location">
    <subcellularLocation>
        <location evidence="1">Cell membrane</location>
        <topology evidence="1">Multi-pass membrane protein</topology>
    </subcellularLocation>
</comment>
<keyword evidence="3" id="KW-1003">Cell membrane</keyword>
<evidence type="ECO:0000256" key="3">
    <source>
        <dbReference type="ARBA" id="ARBA00022475"/>
    </source>
</evidence>
<feature type="transmembrane region" description="Helical" evidence="7">
    <location>
        <begin position="7"/>
        <end position="33"/>
    </location>
</feature>
<dbReference type="InterPro" id="IPR022324">
    <property type="entry name" value="Bacilysin_exporter_BacE_put"/>
</dbReference>
<feature type="transmembrane region" description="Helical" evidence="7">
    <location>
        <begin position="252"/>
        <end position="273"/>
    </location>
</feature>
<feature type="transmembrane region" description="Helical" evidence="7">
    <location>
        <begin position="130"/>
        <end position="156"/>
    </location>
</feature>
<evidence type="ECO:0000313" key="10">
    <source>
        <dbReference type="Proteomes" id="UP000464330"/>
    </source>
</evidence>
<evidence type="ECO:0000256" key="2">
    <source>
        <dbReference type="ARBA" id="ARBA00022448"/>
    </source>
</evidence>
<evidence type="ECO:0000259" key="8">
    <source>
        <dbReference type="PROSITE" id="PS50850"/>
    </source>
</evidence>
<dbReference type="SUPFAM" id="SSF103473">
    <property type="entry name" value="MFS general substrate transporter"/>
    <property type="match status" value="1"/>
</dbReference>
<feature type="transmembrane region" description="Helical" evidence="7">
    <location>
        <begin position="306"/>
        <end position="327"/>
    </location>
</feature>
<evidence type="ECO:0000313" key="9">
    <source>
        <dbReference type="EMBL" id="QHZ50548.1"/>
    </source>
</evidence>
<feature type="transmembrane region" description="Helical" evidence="7">
    <location>
        <begin position="280"/>
        <end position="300"/>
    </location>
</feature>
<dbReference type="Proteomes" id="UP000464330">
    <property type="component" value="Chromosome"/>
</dbReference>
<accession>A0A6C0QQG2</accession>
<keyword evidence="5 7" id="KW-1133">Transmembrane helix</keyword>
<feature type="transmembrane region" description="Helical" evidence="7">
    <location>
        <begin position="339"/>
        <end position="361"/>
    </location>
</feature>
<protein>
    <submittedName>
        <fullName evidence="9">ATPase, AAA family</fullName>
    </submittedName>
</protein>
<dbReference type="InterPro" id="IPR036259">
    <property type="entry name" value="MFS_trans_sf"/>
</dbReference>
<dbReference type="GO" id="GO:0005886">
    <property type="term" value="C:plasma membrane"/>
    <property type="evidence" value="ECO:0007669"/>
    <property type="project" value="UniProtKB-SubCell"/>
</dbReference>
<dbReference type="Pfam" id="PF07690">
    <property type="entry name" value="MFS_1"/>
    <property type="match status" value="2"/>
</dbReference>
<keyword evidence="6 7" id="KW-0472">Membrane</keyword>
<dbReference type="InterPro" id="IPR011701">
    <property type="entry name" value="MFS"/>
</dbReference>
<dbReference type="PROSITE" id="PS50850">
    <property type="entry name" value="MFS"/>
    <property type="match status" value="1"/>
</dbReference>
<evidence type="ECO:0000256" key="6">
    <source>
        <dbReference type="ARBA" id="ARBA00023136"/>
    </source>
</evidence>
<keyword evidence="4 7" id="KW-0812">Transmembrane</keyword>
<dbReference type="RefSeq" id="WP_172423017.1">
    <property type="nucleotide sequence ID" value="NZ_CP019717.1"/>
</dbReference>
<dbReference type="EMBL" id="CP019717">
    <property type="protein sequence ID" value="QHZ50548.1"/>
    <property type="molecule type" value="Genomic_DNA"/>
</dbReference>
<feature type="transmembrane region" description="Helical" evidence="7">
    <location>
        <begin position="367"/>
        <end position="390"/>
    </location>
</feature>
<sequence>MKKWKQAMLLVSGIGFSNLGNWIYFVAINISILDLTGSAAAVAGLFVIRPIAMLLTNVWAGSLIDRSNIRRLMIFVDLVRGLLILLIPLLSSLWMIYGIMLIISIFGSFFGPSSSVYITKLIPEENRQRFNSILSMANSGAFLLGPAVSGVLIMTIGTDFCILFNAASFICCAFFIFLLPDVNEESPDIRKPISMTLFIEDWKAVSQFVKQAAYFVSVFVFFQCAMLIGYAIDSQEATFIKLNLHLTESDYGNIISLTGAGSLAGSFLAAFISKKISYRWFMSIGALLSTLFYITFYSSFNFVTAAVSFVLLGFFMAFASSGYATFFQKYVPISIMGRFAGLSDVTQGIIQILLTLLVGLLSDMISLQLVCLIFSGLAFILCLFLCTKVFSASKSGSLSL</sequence>
<feature type="transmembrane region" description="Helical" evidence="7">
    <location>
        <begin position="39"/>
        <end position="60"/>
    </location>
</feature>
<feature type="domain" description="Major facilitator superfamily (MFS) profile" evidence="8">
    <location>
        <begin position="6"/>
        <end position="394"/>
    </location>
</feature>
<keyword evidence="2" id="KW-0813">Transport</keyword>
<dbReference type="Gene3D" id="1.20.1250.20">
    <property type="entry name" value="MFS general substrate transporter like domains"/>
    <property type="match status" value="1"/>
</dbReference>
<dbReference type="PRINTS" id="PR01988">
    <property type="entry name" value="EXPORTERBACE"/>
</dbReference>
<dbReference type="InterPro" id="IPR020846">
    <property type="entry name" value="MFS_dom"/>
</dbReference>
<dbReference type="GO" id="GO:0022857">
    <property type="term" value="F:transmembrane transporter activity"/>
    <property type="evidence" value="ECO:0007669"/>
    <property type="project" value="InterPro"/>
</dbReference>
<dbReference type="PANTHER" id="PTHR43266:SF2">
    <property type="entry name" value="MAJOR FACILITATOR SUPERFAMILY (MFS) PROFILE DOMAIN-CONTAINING PROTEIN"/>
    <property type="match status" value="1"/>
</dbReference>
<organism evidence="9 10">
    <name type="scientific">Paenibacillus larvae subsp. larvae</name>
    <dbReference type="NCBI Taxonomy" id="147375"/>
    <lineage>
        <taxon>Bacteria</taxon>
        <taxon>Bacillati</taxon>
        <taxon>Bacillota</taxon>
        <taxon>Bacilli</taxon>
        <taxon>Bacillales</taxon>
        <taxon>Paenibacillaceae</taxon>
        <taxon>Paenibacillus</taxon>
    </lineage>
</organism>
<gene>
    <name evidence="9" type="ORF">ERICV_01387</name>
</gene>
<feature type="transmembrane region" description="Helical" evidence="7">
    <location>
        <begin position="212"/>
        <end position="232"/>
    </location>
</feature>
<evidence type="ECO:0000256" key="4">
    <source>
        <dbReference type="ARBA" id="ARBA00022692"/>
    </source>
</evidence>
<proteinExistence type="predicted"/>
<dbReference type="PANTHER" id="PTHR43266">
    <property type="entry name" value="MACROLIDE-EFFLUX PROTEIN"/>
    <property type="match status" value="1"/>
</dbReference>